<feature type="compositionally biased region" description="Basic and acidic residues" evidence="1">
    <location>
        <begin position="146"/>
        <end position="160"/>
    </location>
</feature>
<name>A0A914XQ64_9BILA</name>
<feature type="compositionally biased region" description="Low complexity" evidence="1">
    <location>
        <begin position="51"/>
        <end position="64"/>
    </location>
</feature>
<feature type="compositionally biased region" description="Basic and acidic residues" evidence="1">
    <location>
        <begin position="707"/>
        <end position="720"/>
    </location>
</feature>
<evidence type="ECO:0000313" key="3">
    <source>
        <dbReference type="WBParaSite" id="PSU_v2.g10159.t1"/>
    </source>
</evidence>
<feature type="compositionally biased region" description="Low complexity" evidence="1">
    <location>
        <begin position="132"/>
        <end position="145"/>
    </location>
</feature>
<evidence type="ECO:0000256" key="1">
    <source>
        <dbReference type="SAM" id="MobiDB-lite"/>
    </source>
</evidence>
<dbReference type="Proteomes" id="UP000887577">
    <property type="component" value="Unplaced"/>
</dbReference>
<feature type="region of interest" description="Disordered" evidence="1">
    <location>
        <begin position="352"/>
        <end position="387"/>
    </location>
</feature>
<accession>A0A914XQ64</accession>
<feature type="region of interest" description="Disordered" evidence="1">
    <location>
        <begin position="25"/>
        <end position="192"/>
    </location>
</feature>
<feature type="compositionally biased region" description="Polar residues" evidence="1">
    <location>
        <begin position="372"/>
        <end position="387"/>
    </location>
</feature>
<feature type="region of interest" description="Disordered" evidence="1">
    <location>
        <begin position="226"/>
        <end position="283"/>
    </location>
</feature>
<reference evidence="3" key="1">
    <citation type="submission" date="2022-11" db="UniProtKB">
        <authorList>
            <consortium name="WormBaseParasite"/>
        </authorList>
    </citation>
    <scope>IDENTIFICATION</scope>
</reference>
<feature type="compositionally biased region" description="Basic and acidic residues" evidence="1">
    <location>
        <begin position="78"/>
        <end position="88"/>
    </location>
</feature>
<feature type="compositionally biased region" description="Basic and acidic residues" evidence="1">
    <location>
        <begin position="178"/>
        <end position="191"/>
    </location>
</feature>
<proteinExistence type="predicted"/>
<dbReference type="AlphaFoldDB" id="A0A914XQ64"/>
<organism evidence="2 3">
    <name type="scientific">Panagrolaimus superbus</name>
    <dbReference type="NCBI Taxonomy" id="310955"/>
    <lineage>
        <taxon>Eukaryota</taxon>
        <taxon>Metazoa</taxon>
        <taxon>Ecdysozoa</taxon>
        <taxon>Nematoda</taxon>
        <taxon>Chromadorea</taxon>
        <taxon>Rhabditida</taxon>
        <taxon>Tylenchina</taxon>
        <taxon>Panagrolaimomorpha</taxon>
        <taxon>Panagrolaimoidea</taxon>
        <taxon>Panagrolaimidae</taxon>
        <taxon>Panagrolaimus</taxon>
    </lineage>
</organism>
<keyword evidence="2" id="KW-1185">Reference proteome</keyword>
<feature type="compositionally biased region" description="Basic and acidic residues" evidence="1">
    <location>
        <begin position="111"/>
        <end position="125"/>
    </location>
</feature>
<feature type="compositionally biased region" description="Polar residues" evidence="1">
    <location>
        <begin position="250"/>
        <end position="264"/>
    </location>
</feature>
<feature type="compositionally biased region" description="Polar residues" evidence="1">
    <location>
        <begin position="92"/>
        <end position="106"/>
    </location>
</feature>
<feature type="region of interest" description="Disordered" evidence="1">
    <location>
        <begin position="691"/>
        <end position="721"/>
    </location>
</feature>
<sequence length="912" mass="101617">MSQNGSWSQNNYGASIEVSPIEVDLRSASDAPPRRSVQFSDKVQRFPESAPSSPKPTDTSPTSKNVNKTPLDIASESLKQDENVKKTDIPIQINSDNQPKNGNKPQIDSFIDVKMEKQNNPDLKIEFNSPLSNSSINSDQQQQQSDKQKQQQPQEKKDNFKPTPDVAVPSSLNQPPHVKNEDKNTNGDFNDRQFVTTVILNVEMVRTPKETDPEDDWDTDTVKLAFSTNATNYEPKINEQERKQTEENITDIQSGASSVTVSKDQPQENKPPRSPQFGESKEGWNQIDLSPLLKTAPSTDIANINASLNRASSINEEEESTEVNKNQKNEIENKTTEAAAIAETIAEAKDQSDVNSIEISTPKIENDKPATTEDSITTSKDSNQTNETHFGIIPSKAIEIPIQFHEDKPVTPVNIPLSEFGIPSESTTEIVIVFDNQQKSTDDMKDPDISLGTIPHKSIEIPIQREGQPSVPKSDIPLSDFGFPSEKSIEIAVNFLSDAETNVSENRIQKGIIEIPIQFEGQPAVSKIDIPLSQYGTPPLTHSEIPIIFAENGNNSSSNTDTKTNEARINVIEIPIHFEGQEAPTALQNYLPASETLTEIKIIFENQHESAKNAETNIVENKLGIEIPIQFEGLPTVAKVDVPLSQHGTPPLTTTEIPIIFSDAKEMQDAEDNSSEIAVIQFGFTAKKEDENATASSIKAEPSSDISEIKQDGALKKEESYDNDLSEIRKKKIFEIPIQFEGQPPIQSPNIPLSEYGTPAETREEIMIIFETPNEKSQKDDNKNEDRFGLLHYKIFEIPIQMGNDTTVQKIDIPLSEFGFPAEEVREIPIAFTEKDENQKKENESNKFGILQYKVFEIPVQHEGKPAVEKVDIPLSEFGTPSESAIEIMIIFEDEKQDDKEKEKIKRHSTAK</sequence>
<feature type="compositionally biased region" description="Basic and acidic residues" evidence="1">
    <location>
        <begin position="236"/>
        <end position="246"/>
    </location>
</feature>
<feature type="region of interest" description="Disordered" evidence="1">
    <location>
        <begin position="312"/>
        <end position="332"/>
    </location>
</feature>
<protein>
    <submittedName>
        <fullName evidence="3">Uncharacterized protein</fullName>
    </submittedName>
</protein>
<evidence type="ECO:0000313" key="2">
    <source>
        <dbReference type="Proteomes" id="UP000887577"/>
    </source>
</evidence>
<dbReference type="WBParaSite" id="PSU_v2.g10159.t1">
    <property type="protein sequence ID" value="PSU_v2.g10159.t1"/>
    <property type="gene ID" value="PSU_v2.g10159"/>
</dbReference>